<evidence type="ECO:0000313" key="2">
    <source>
        <dbReference type="Proteomes" id="UP000076858"/>
    </source>
</evidence>
<keyword evidence="2" id="KW-1185">Reference proteome</keyword>
<protein>
    <submittedName>
        <fullName evidence="1">Uncharacterized protein</fullName>
    </submittedName>
</protein>
<proteinExistence type="predicted"/>
<sequence length="89" mass="10414">MCLHLLIPNRPHQLPNIRLNPLHQLTKLLLLHQSSLAIPIRLLPIHTQILPLSLIRMVPKLKVKYELVDEHVTYTKSFTENKASQLKYH</sequence>
<dbReference type="EMBL" id="LRGB01000872">
    <property type="protein sequence ID" value="KZS15418.1"/>
    <property type="molecule type" value="Genomic_DNA"/>
</dbReference>
<accession>A0A0P5Y537</accession>
<gene>
    <name evidence="1" type="ORF">APZ42_019093</name>
</gene>
<dbReference type="Proteomes" id="UP000076858">
    <property type="component" value="Unassembled WGS sequence"/>
</dbReference>
<evidence type="ECO:0000313" key="1">
    <source>
        <dbReference type="EMBL" id="KZS15418.1"/>
    </source>
</evidence>
<reference evidence="1 2" key="1">
    <citation type="submission" date="2016-03" db="EMBL/GenBank/DDBJ databases">
        <title>EvidentialGene: Evidence-directed Construction of Genes on Genomes.</title>
        <authorList>
            <person name="Gilbert D.G."/>
            <person name="Choi J.-H."/>
            <person name="Mockaitis K."/>
            <person name="Colbourne J."/>
            <person name="Pfrender M."/>
        </authorList>
    </citation>
    <scope>NUCLEOTIDE SEQUENCE [LARGE SCALE GENOMIC DNA]</scope>
    <source>
        <strain evidence="1 2">Xinb3</strain>
        <tissue evidence="1">Complete organism</tissue>
    </source>
</reference>
<dbReference type="AlphaFoldDB" id="A0A0P5Y537"/>
<comment type="caution">
    <text evidence="1">The sequence shown here is derived from an EMBL/GenBank/DDBJ whole genome shotgun (WGS) entry which is preliminary data.</text>
</comment>
<name>A0A0P5Y537_9CRUS</name>
<organism evidence="1 2">
    <name type="scientific">Daphnia magna</name>
    <dbReference type="NCBI Taxonomy" id="35525"/>
    <lineage>
        <taxon>Eukaryota</taxon>
        <taxon>Metazoa</taxon>
        <taxon>Ecdysozoa</taxon>
        <taxon>Arthropoda</taxon>
        <taxon>Crustacea</taxon>
        <taxon>Branchiopoda</taxon>
        <taxon>Diplostraca</taxon>
        <taxon>Cladocera</taxon>
        <taxon>Anomopoda</taxon>
        <taxon>Daphniidae</taxon>
        <taxon>Daphnia</taxon>
    </lineage>
</organism>